<dbReference type="InterPro" id="IPR023917">
    <property type="entry name" value="Bifunctiontional_GlmU_bac-type"/>
</dbReference>
<dbReference type="Pfam" id="PF13562">
    <property type="entry name" value="NTP_transf_4"/>
    <property type="match status" value="1"/>
</dbReference>
<dbReference type="EMBL" id="QMRA01000035">
    <property type="protein sequence ID" value="RLE54086.1"/>
    <property type="molecule type" value="Genomic_DNA"/>
</dbReference>
<keyword evidence="1" id="KW-0808">Transferase</keyword>
<dbReference type="InterPro" id="IPR050065">
    <property type="entry name" value="GlmU-like"/>
</dbReference>
<name>A0A497F3W0_9CREN</name>
<sequence length="439" mass="48800">MIALNLVVFEDNYFSNFLPLTYSRPVFELRVGMLTLLDRLLRVLDFKSAFLITRSYLSKIESERREGFNVNSLDKLDDEVLIVNGRLIANENSKVFLEHLIRGKSRVALSGDGSSVVAAKLNRDEALEVLSDSSSRLISVDCFLKLKHRVEFDKASNVDMLCFPWDLLECNSTLMHLDFNLIVDAPGLRGYVDDSVVIYGSTNKIYIAENAEVEGHVIIDARGGPVFIGDEVKVQGPTRIEGPCYIGRKTRILSGARIRSGSSIGETCRVGGEVEESIFHGYVNMYHVGFIGHSYVGEWVNLGALTVNSDLKNTYGVVKVRIANKMYDTGKMKVGCFIADHVKTAIGCQIWTGKTIGFASHLYGVIFEDVPSFTIYAKSIGLGAVELYLDSALKTMFRVYSRRGKTPSEAEVELMKTIFKLTESERRAAGVVKGRLTIP</sequence>
<organism evidence="3 4">
    <name type="scientific">Thermoproteota archaeon</name>
    <dbReference type="NCBI Taxonomy" id="2056631"/>
    <lineage>
        <taxon>Archaea</taxon>
        <taxon>Thermoproteota</taxon>
    </lineage>
</organism>
<dbReference type="NCBIfam" id="TIGR03991">
    <property type="entry name" value="alt_bact_glmU"/>
    <property type="match status" value="1"/>
</dbReference>
<dbReference type="PANTHER" id="PTHR43584:SF9">
    <property type="entry name" value="TRANSFERASE HEXAPEPTIDE REPEAT CONTAINING PROTEIN"/>
    <property type="match status" value="1"/>
</dbReference>
<evidence type="ECO:0008006" key="5">
    <source>
        <dbReference type="Google" id="ProtNLM"/>
    </source>
</evidence>
<evidence type="ECO:0000313" key="4">
    <source>
        <dbReference type="Proteomes" id="UP000269499"/>
    </source>
</evidence>
<dbReference type="GO" id="GO:0016746">
    <property type="term" value="F:acyltransferase activity"/>
    <property type="evidence" value="ECO:0007669"/>
    <property type="project" value="UniProtKB-KW"/>
</dbReference>
<evidence type="ECO:0000256" key="1">
    <source>
        <dbReference type="ARBA" id="ARBA00022679"/>
    </source>
</evidence>
<evidence type="ECO:0000313" key="3">
    <source>
        <dbReference type="EMBL" id="RLE54086.1"/>
    </source>
</evidence>
<dbReference type="AlphaFoldDB" id="A0A497F3W0"/>
<keyword evidence="2" id="KW-0012">Acyltransferase</keyword>
<protein>
    <recommendedName>
        <fullName evidence="5">Glucose-1-phosphate thymidylyltransferase</fullName>
    </recommendedName>
</protein>
<gene>
    <name evidence="3" type="ORF">DRJ26_02330</name>
</gene>
<dbReference type="PANTHER" id="PTHR43584">
    <property type="entry name" value="NUCLEOTIDYL TRANSFERASE"/>
    <property type="match status" value="1"/>
</dbReference>
<reference evidence="3 4" key="1">
    <citation type="submission" date="2018-06" db="EMBL/GenBank/DDBJ databases">
        <title>Extensive metabolic versatility and redundancy in microbially diverse, dynamic hydrothermal sediments.</title>
        <authorList>
            <person name="Dombrowski N."/>
            <person name="Teske A."/>
            <person name="Baker B.J."/>
        </authorList>
    </citation>
    <scope>NUCLEOTIDE SEQUENCE [LARGE SCALE GENOMIC DNA]</scope>
    <source>
        <strain evidence="3">B20_G2</strain>
    </source>
</reference>
<dbReference type="SUPFAM" id="SSF51161">
    <property type="entry name" value="Trimeric LpxA-like enzymes"/>
    <property type="match status" value="1"/>
</dbReference>
<proteinExistence type="predicted"/>
<accession>A0A497F3W0</accession>
<dbReference type="Gene3D" id="2.160.10.10">
    <property type="entry name" value="Hexapeptide repeat proteins"/>
    <property type="match status" value="1"/>
</dbReference>
<evidence type="ECO:0000256" key="2">
    <source>
        <dbReference type="ARBA" id="ARBA00023315"/>
    </source>
</evidence>
<comment type="caution">
    <text evidence="3">The sequence shown here is derived from an EMBL/GenBank/DDBJ whole genome shotgun (WGS) entry which is preliminary data.</text>
</comment>
<dbReference type="InterPro" id="IPR011004">
    <property type="entry name" value="Trimer_LpxA-like_sf"/>
</dbReference>
<dbReference type="GO" id="GO:0016779">
    <property type="term" value="F:nucleotidyltransferase activity"/>
    <property type="evidence" value="ECO:0007669"/>
    <property type="project" value="UniProtKB-ARBA"/>
</dbReference>
<dbReference type="Proteomes" id="UP000269499">
    <property type="component" value="Unassembled WGS sequence"/>
</dbReference>